<evidence type="ECO:0000256" key="6">
    <source>
        <dbReference type="ARBA" id="ARBA00038076"/>
    </source>
</evidence>
<dbReference type="AlphaFoldDB" id="A0A6I3JEN3"/>
<evidence type="ECO:0000259" key="7">
    <source>
        <dbReference type="Pfam" id="PF02687"/>
    </source>
</evidence>
<sequence>MSWAAGWRPALRIARREARRARARTALVLVMIALPVLAVTAAAVVIATEDVGGTEAIERRIGAADARVDIKRGARSADQAPDPDDVASWSTGGRGAPTPGVAEMEQALGRDVPALPWRQARLAVTTERGVLDAEASEVDLADPLAEGLFRLEDGRLPRAADEVVVNRALAERGFGLGEQVELADGGRFEVVGLGESTSWRTSPVLVGPGPGLVGSRAETTSWLVGGGPVTWSDVRALNGLGALVVSRAVLEDPPPASAVPEEIGYPGGTDDVWLAIVALVAVMVLIEVVLLAGPAFAVGARRQARTLALLAASGGTPRQARRVVLAGGLVLGGLGAVVGVGLGLGAGALAARVLQSYSDQWLGPFDVPWLQVGGVAAFGLVSALLAAVVPAWLASRQDVVAVLAGRRGDPKPSLRSPLLGVVLLGLGAAGSAFGALQGPGGELLIAGSAIPTVLGMVLLVPVVLAALARVSRGLPLVLRYAVRDAARHRTRTVPAVAAVAATVAGVVALGIANASDRAQSEALYSPQLAMGDGIVRGPLTSDADWRRVQQRVESEVAGAVRPARGVSEVVEGDLYRDVAVRASGGGSLLSAYGGVAGTSLLVDDTVPAFVAQALAPGELDRAEAALAAGRAAVLTDRRTVRAESVRLRVVEHPMAGGRGRVVTRAELPAAFVRVRGFDAPVQAVVPPVLAERAGVEVGTVSLQVEGPVSEDVQRDVDEAVAGIDPDLDLYVERGFAADDDTWILMVVLGALGGLLMLGGTLTATSLALSDARPDLATLAAVGAAPRTRRAVAAAYALVVGLVGAVLGAVVGAVPGVAAAYPLTSNEWSGYGPGGDALPDHFLAVPWLLVAVIVVGLPLLSAGLVALTSRSRLPLAARLD</sequence>
<dbReference type="PANTHER" id="PTHR30572">
    <property type="entry name" value="MEMBRANE COMPONENT OF TRANSPORTER-RELATED"/>
    <property type="match status" value="1"/>
</dbReference>
<evidence type="ECO:0000313" key="9">
    <source>
        <dbReference type="Proteomes" id="UP000433406"/>
    </source>
</evidence>
<dbReference type="RefSeq" id="WP_154616552.1">
    <property type="nucleotide sequence ID" value="NZ_CP053660.1"/>
</dbReference>
<gene>
    <name evidence="8" type="ORF">GGQ22_16440</name>
</gene>
<comment type="subcellular location">
    <subcellularLocation>
        <location evidence="1">Cell membrane</location>
        <topology evidence="1">Multi-pass membrane protein</topology>
    </subcellularLocation>
</comment>
<keyword evidence="5" id="KW-0472">Membrane</keyword>
<comment type="similarity">
    <text evidence="6">Belongs to the ABC-4 integral membrane protein family.</text>
</comment>
<keyword evidence="9" id="KW-1185">Reference proteome</keyword>
<evidence type="ECO:0000256" key="1">
    <source>
        <dbReference type="ARBA" id="ARBA00004651"/>
    </source>
</evidence>
<evidence type="ECO:0000256" key="3">
    <source>
        <dbReference type="ARBA" id="ARBA00022692"/>
    </source>
</evidence>
<dbReference type="GO" id="GO:0022857">
    <property type="term" value="F:transmembrane transporter activity"/>
    <property type="evidence" value="ECO:0007669"/>
    <property type="project" value="TreeGrafter"/>
</dbReference>
<keyword evidence="3" id="KW-0812">Transmembrane</keyword>
<dbReference type="InterPro" id="IPR003838">
    <property type="entry name" value="ABC3_permease_C"/>
</dbReference>
<feature type="domain" description="ABC3 transporter permease C-terminal" evidence="7">
    <location>
        <begin position="280"/>
        <end position="398"/>
    </location>
</feature>
<evidence type="ECO:0000313" key="8">
    <source>
        <dbReference type="EMBL" id="MTB96666.1"/>
    </source>
</evidence>
<name>A0A6I3JEN3_9ACTN</name>
<evidence type="ECO:0000256" key="2">
    <source>
        <dbReference type="ARBA" id="ARBA00022475"/>
    </source>
</evidence>
<evidence type="ECO:0000256" key="4">
    <source>
        <dbReference type="ARBA" id="ARBA00022989"/>
    </source>
</evidence>
<dbReference type="PANTHER" id="PTHR30572:SF4">
    <property type="entry name" value="ABC TRANSPORTER PERMEASE YTRF"/>
    <property type="match status" value="1"/>
</dbReference>
<reference evidence="8 9" key="1">
    <citation type="submission" date="2019-10" db="EMBL/GenBank/DDBJ databases">
        <title>Nocardioides novel species isolated from the excrement of Marmot.</title>
        <authorList>
            <person name="Zhang G."/>
        </authorList>
    </citation>
    <scope>NUCLEOTIDE SEQUENCE [LARGE SCALE GENOMIC DNA]</scope>
    <source>
        <strain evidence="9">zg-579</strain>
    </source>
</reference>
<keyword evidence="4" id="KW-1133">Transmembrane helix</keyword>
<dbReference type="Pfam" id="PF02687">
    <property type="entry name" value="FtsX"/>
    <property type="match status" value="2"/>
</dbReference>
<feature type="domain" description="ABC3 transporter permease C-terminal" evidence="7">
    <location>
        <begin position="747"/>
        <end position="860"/>
    </location>
</feature>
<organism evidence="8 9">
    <name type="scientific">Nocardioides marmotae</name>
    <dbReference type="NCBI Taxonomy" id="2663857"/>
    <lineage>
        <taxon>Bacteria</taxon>
        <taxon>Bacillati</taxon>
        <taxon>Actinomycetota</taxon>
        <taxon>Actinomycetes</taxon>
        <taxon>Propionibacteriales</taxon>
        <taxon>Nocardioidaceae</taxon>
        <taxon>Nocardioides</taxon>
    </lineage>
</organism>
<comment type="caution">
    <text evidence="8">The sequence shown here is derived from an EMBL/GenBank/DDBJ whole genome shotgun (WGS) entry which is preliminary data.</text>
</comment>
<dbReference type="Proteomes" id="UP000433406">
    <property type="component" value="Unassembled WGS sequence"/>
</dbReference>
<dbReference type="EMBL" id="WLCI01000018">
    <property type="protein sequence ID" value="MTB96666.1"/>
    <property type="molecule type" value="Genomic_DNA"/>
</dbReference>
<evidence type="ECO:0000256" key="5">
    <source>
        <dbReference type="ARBA" id="ARBA00023136"/>
    </source>
</evidence>
<accession>A0A6I3JEN3</accession>
<keyword evidence="2" id="KW-1003">Cell membrane</keyword>
<dbReference type="InterPro" id="IPR050250">
    <property type="entry name" value="Macrolide_Exporter_MacB"/>
</dbReference>
<protein>
    <submittedName>
        <fullName evidence="8">FtsX-like permease family protein</fullName>
    </submittedName>
</protein>
<proteinExistence type="inferred from homology"/>
<dbReference type="GO" id="GO:0005886">
    <property type="term" value="C:plasma membrane"/>
    <property type="evidence" value="ECO:0007669"/>
    <property type="project" value="UniProtKB-SubCell"/>
</dbReference>